<dbReference type="EMBL" id="FOXO01000005">
    <property type="protein sequence ID" value="SFP65553.1"/>
    <property type="molecule type" value="Genomic_DNA"/>
</dbReference>
<proteinExistence type="predicted"/>
<dbReference type="AlphaFoldDB" id="A0A1I5S452"/>
<dbReference type="RefSeq" id="WP_074885131.1">
    <property type="nucleotide sequence ID" value="NZ_FOXO01000005.1"/>
</dbReference>
<dbReference type="InterPro" id="IPR029039">
    <property type="entry name" value="Flavoprotein-like_sf"/>
</dbReference>
<dbReference type="InterPro" id="IPR026816">
    <property type="entry name" value="Flavodoxin_dom"/>
</dbReference>
<protein>
    <submittedName>
        <fullName evidence="2">Flavodoxin domain-containing protein</fullName>
    </submittedName>
</protein>
<dbReference type="Pfam" id="PF12724">
    <property type="entry name" value="Flavodoxin_5"/>
    <property type="match status" value="1"/>
</dbReference>
<dbReference type="GO" id="GO:0016651">
    <property type="term" value="F:oxidoreductase activity, acting on NAD(P)H"/>
    <property type="evidence" value="ECO:0007669"/>
    <property type="project" value="UniProtKB-ARBA"/>
</dbReference>
<evidence type="ECO:0000259" key="1">
    <source>
        <dbReference type="PROSITE" id="PS50902"/>
    </source>
</evidence>
<dbReference type="OrthoDB" id="1739094at2"/>
<dbReference type="Gene3D" id="3.40.50.360">
    <property type="match status" value="1"/>
</dbReference>
<dbReference type="PROSITE" id="PS50902">
    <property type="entry name" value="FLAVODOXIN_LIKE"/>
    <property type="match status" value="1"/>
</dbReference>
<keyword evidence="3" id="KW-1185">Reference proteome</keyword>
<dbReference type="SUPFAM" id="SSF52218">
    <property type="entry name" value="Flavoproteins"/>
    <property type="match status" value="1"/>
</dbReference>
<feature type="domain" description="Flavodoxin-like" evidence="1">
    <location>
        <begin position="3"/>
        <end position="130"/>
    </location>
</feature>
<organism evidence="2 3">
    <name type="scientific">Butyrivibrio proteoclasticus</name>
    <dbReference type="NCBI Taxonomy" id="43305"/>
    <lineage>
        <taxon>Bacteria</taxon>
        <taxon>Bacillati</taxon>
        <taxon>Bacillota</taxon>
        <taxon>Clostridia</taxon>
        <taxon>Lachnospirales</taxon>
        <taxon>Lachnospiraceae</taxon>
        <taxon>Butyrivibrio</taxon>
    </lineage>
</organism>
<accession>A0A1I5S452</accession>
<reference evidence="3" key="1">
    <citation type="submission" date="2016-10" db="EMBL/GenBank/DDBJ databases">
        <authorList>
            <person name="Varghese N."/>
            <person name="Submissions S."/>
        </authorList>
    </citation>
    <scope>NUCLEOTIDE SEQUENCE [LARGE SCALE GENOMIC DNA]</scope>
    <source>
        <strain evidence="3">P18</strain>
    </source>
</reference>
<sequence>MSVAVRYYSRSGKTQKVAEYIAEAAGVDAISVDAEGAGLSEKADVLFIGGALYAYGIDDNLKQFLKTLSSDKVGKAVVFSTSWLSKHALDLIKNELTDKGIQVESDTLYFKSKAVDGCRDEVVRFTQKYI</sequence>
<evidence type="ECO:0000313" key="2">
    <source>
        <dbReference type="EMBL" id="SFP65553.1"/>
    </source>
</evidence>
<dbReference type="Proteomes" id="UP000182624">
    <property type="component" value="Unassembled WGS sequence"/>
</dbReference>
<name>A0A1I5S452_9FIRM</name>
<dbReference type="GO" id="GO:0010181">
    <property type="term" value="F:FMN binding"/>
    <property type="evidence" value="ECO:0007669"/>
    <property type="project" value="InterPro"/>
</dbReference>
<dbReference type="InterPro" id="IPR008254">
    <property type="entry name" value="Flavodoxin/NO_synth"/>
</dbReference>
<gene>
    <name evidence="2" type="ORF">SAMN04487928_105117</name>
</gene>
<evidence type="ECO:0000313" key="3">
    <source>
        <dbReference type="Proteomes" id="UP000182624"/>
    </source>
</evidence>